<dbReference type="PANTHER" id="PTHR13696:SF99">
    <property type="entry name" value="COBYRINIC ACID AC-DIAMIDE SYNTHASE"/>
    <property type="match status" value="1"/>
</dbReference>
<dbReference type="InterPro" id="IPR025669">
    <property type="entry name" value="AAA_dom"/>
</dbReference>
<organism evidence="2 3">
    <name type="scientific">Zoogloea ramigera</name>
    <dbReference type="NCBI Taxonomy" id="350"/>
    <lineage>
        <taxon>Bacteria</taxon>
        <taxon>Pseudomonadati</taxon>
        <taxon>Pseudomonadota</taxon>
        <taxon>Betaproteobacteria</taxon>
        <taxon>Rhodocyclales</taxon>
        <taxon>Zoogloeaceae</taxon>
        <taxon>Zoogloea</taxon>
    </lineage>
</organism>
<dbReference type="AlphaFoldDB" id="A0A4Y4CXX1"/>
<dbReference type="Proteomes" id="UP000318422">
    <property type="component" value="Unassembled WGS sequence"/>
</dbReference>
<dbReference type="InterPro" id="IPR050678">
    <property type="entry name" value="DNA_Partitioning_ATPase"/>
</dbReference>
<comment type="caution">
    <text evidence="2">The sequence shown here is derived from an EMBL/GenBank/DDBJ whole genome shotgun (WGS) entry which is preliminary data.</text>
</comment>
<dbReference type="PANTHER" id="PTHR13696">
    <property type="entry name" value="P-LOOP CONTAINING NUCLEOSIDE TRIPHOSPHATE HYDROLASE"/>
    <property type="match status" value="1"/>
</dbReference>
<keyword evidence="3" id="KW-1185">Reference proteome</keyword>
<dbReference type="EMBL" id="BJNV01000130">
    <property type="protein sequence ID" value="GEC97785.1"/>
    <property type="molecule type" value="Genomic_DNA"/>
</dbReference>
<accession>A0A4Y4CXX1</accession>
<evidence type="ECO:0000313" key="3">
    <source>
        <dbReference type="Proteomes" id="UP000318422"/>
    </source>
</evidence>
<gene>
    <name evidence="2" type="ORF">ZRA01_38580</name>
</gene>
<dbReference type="Pfam" id="PF13614">
    <property type="entry name" value="AAA_31"/>
    <property type="match status" value="1"/>
</dbReference>
<protein>
    <submittedName>
        <fullName evidence="2">Cobyrinic acid a,c-diamide synthase</fullName>
    </submittedName>
</protein>
<sequence length="294" mass="32297">MAVVVGFISEKGGVGKTTACYHIAVALSRYEGKRVLVIDADYQRGGISGRFFPRLIETFGIGMPAGTTLFNKFQQLYSASHQTPDIDIHPCGGGIDLVPADPRLSTVSVDKLPSTNNIRENNMLLLSHMKTIAFVLGGLRQNYDYILIDSHPEVSDVMRSIIYVADHCVSPVKLDRQSSIGVATVIGEIANVNNDIAMIRRSLGVEDGYRDTRFSGAMGMMAREYGEELKQSEQLEYNRLRRSGEIFSNYVTEGDGLRVAAANRQPVFDVPGANAAKQAAQFRALAKEFLRVCL</sequence>
<dbReference type="OrthoDB" id="9785810at2"/>
<evidence type="ECO:0000259" key="1">
    <source>
        <dbReference type="Pfam" id="PF13614"/>
    </source>
</evidence>
<dbReference type="RefSeq" id="WP_141355100.1">
    <property type="nucleotide sequence ID" value="NZ_BJNV01000130.1"/>
</dbReference>
<dbReference type="InterPro" id="IPR027417">
    <property type="entry name" value="P-loop_NTPase"/>
</dbReference>
<dbReference type="CDD" id="cd02042">
    <property type="entry name" value="ParAB_family"/>
    <property type="match status" value="1"/>
</dbReference>
<reference evidence="2 3" key="1">
    <citation type="submission" date="2019-06" db="EMBL/GenBank/DDBJ databases">
        <title>Whole genome shotgun sequence of Zoogloea ramigera NBRC 15342.</title>
        <authorList>
            <person name="Hosoyama A."/>
            <person name="Uohara A."/>
            <person name="Ohji S."/>
            <person name="Ichikawa N."/>
        </authorList>
    </citation>
    <scope>NUCLEOTIDE SEQUENCE [LARGE SCALE GENOMIC DNA]</scope>
    <source>
        <strain evidence="2 3">NBRC 15342</strain>
    </source>
</reference>
<evidence type="ECO:0000313" key="2">
    <source>
        <dbReference type="EMBL" id="GEC97785.1"/>
    </source>
</evidence>
<feature type="domain" description="AAA" evidence="1">
    <location>
        <begin position="4"/>
        <end position="195"/>
    </location>
</feature>
<dbReference type="Gene3D" id="3.40.50.300">
    <property type="entry name" value="P-loop containing nucleotide triphosphate hydrolases"/>
    <property type="match status" value="1"/>
</dbReference>
<name>A0A4Y4CXX1_ZOORA</name>
<proteinExistence type="predicted"/>
<dbReference type="SUPFAM" id="SSF52540">
    <property type="entry name" value="P-loop containing nucleoside triphosphate hydrolases"/>
    <property type="match status" value="1"/>
</dbReference>